<feature type="transmembrane region" description="Helical" evidence="1">
    <location>
        <begin position="41"/>
        <end position="59"/>
    </location>
</feature>
<comment type="caution">
    <text evidence="2">The sequence shown here is derived from an EMBL/GenBank/DDBJ whole genome shotgun (WGS) entry which is preliminary data.</text>
</comment>
<keyword evidence="1" id="KW-0472">Membrane</keyword>
<sequence>MIKIFLKFVGYILLKWLCFYIYELAVNGFKWNSKANKEGYILAAIMLFTLPLLEIIVLISPIHFALKQKGCIMISILIFAFLLEFMMSWYTTNQQIQVWMFVKMILSIGLFYYLYRKELTKS</sequence>
<evidence type="ECO:0000313" key="2">
    <source>
        <dbReference type="EMBL" id="MEA5141033.1"/>
    </source>
</evidence>
<feature type="transmembrane region" description="Helical" evidence="1">
    <location>
        <begin position="12"/>
        <end position="29"/>
    </location>
</feature>
<keyword evidence="1" id="KW-1133">Transmembrane helix</keyword>
<evidence type="ECO:0000256" key="1">
    <source>
        <dbReference type="SAM" id="Phobius"/>
    </source>
</evidence>
<gene>
    <name evidence="2" type="ORF">VB248_17915</name>
</gene>
<organism evidence="2 3">
    <name type="scientific">Arcicella rigui</name>
    <dbReference type="NCBI Taxonomy" id="797020"/>
    <lineage>
        <taxon>Bacteria</taxon>
        <taxon>Pseudomonadati</taxon>
        <taxon>Bacteroidota</taxon>
        <taxon>Cytophagia</taxon>
        <taxon>Cytophagales</taxon>
        <taxon>Flectobacillaceae</taxon>
        <taxon>Arcicella</taxon>
    </lineage>
</organism>
<protein>
    <submittedName>
        <fullName evidence="2">Uncharacterized protein</fullName>
    </submittedName>
</protein>
<dbReference type="EMBL" id="JAYFUM010000023">
    <property type="protein sequence ID" value="MEA5141033.1"/>
    <property type="molecule type" value="Genomic_DNA"/>
</dbReference>
<evidence type="ECO:0000313" key="3">
    <source>
        <dbReference type="Proteomes" id="UP001302949"/>
    </source>
</evidence>
<proteinExistence type="predicted"/>
<accession>A0ABU5QDV2</accession>
<name>A0ABU5QDV2_9BACT</name>
<dbReference type="Proteomes" id="UP001302949">
    <property type="component" value="Unassembled WGS sequence"/>
</dbReference>
<keyword evidence="1" id="KW-0812">Transmembrane</keyword>
<reference evidence="2 3" key="1">
    <citation type="submission" date="2023-12" db="EMBL/GenBank/DDBJ databases">
        <title>Novel species of the genus Arcicella isolated from rivers.</title>
        <authorList>
            <person name="Lu H."/>
        </authorList>
    </citation>
    <scope>NUCLEOTIDE SEQUENCE [LARGE SCALE GENOMIC DNA]</scope>
    <source>
        <strain evidence="2 3">KCTC 23307</strain>
    </source>
</reference>
<keyword evidence="3" id="KW-1185">Reference proteome</keyword>
<feature type="transmembrane region" description="Helical" evidence="1">
    <location>
        <begin position="71"/>
        <end position="90"/>
    </location>
</feature>
<feature type="transmembrane region" description="Helical" evidence="1">
    <location>
        <begin position="96"/>
        <end position="115"/>
    </location>
</feature>
<dbReference type="RefSeq" id="WP_323298189.1">
    <property type="nucleotide sequence ID" value="NZ_JAYFUM010000023.1"/>
</dbReference>